<sequence length="207" mass="24141">MNNAIITGGAFHNQNFFQVCNCKFKNIFKEQIYILDLHSTDLSKYDYIVIASRLNPKILTQNKAKFEEYLQNGGHIVSFGDIISDHLPSIDFTPTQVNFWWWIHPGADLPMYAYDSSDEIWNFLKLQECKWHYHGIFNPPKYAKKIIVDEIGKTILYKDSYSFAGNMYITSLDPDYHIGQGFMPITIVFLEKFIAWVEYDIKNGAKI</sequence>
<protein>
    <submittedName>
        <fullName evidence="1">Uncharacterized protein</fullName>
    </submittedName>
</protein>
<organism evidence="1 2">
    <name type="scientific">Campylobacter vicugnae</name>
    <dbReference type="NCBI Taxonomy" id="1660076"/>
    <lineage>
        <taxon>Bacteria</taxon>
        <taxon>Pseudomonadati</taxon>
        <taxon>Campylobacterota</taxon>
        <taxon>Epsilonproteobacteria</taxon>
        <taxon>Campylobacterales</taxon>
        <taxon>Campylobacteraceae</taxon>
        <taxon>Campylobacter</taxon>
    </lineage>
</organism>
<dbReference type="EMBL" id="CP018791">
    <property type="protein sequence ID" value="ARR02659.1"/>
    <property type="molecule type" value="Genomic_DNA"/>
</dbReference>
<dbReference type="OrthoDB" id="7343943at2"/>
<proteinExistence type="predicted"/>
<evidence type="ECO:0000313" key="2">
    <source>
        <dbReference type="Proteomes" id="UP000194265"/>
    </source>
</evidence>
<dbReference type="AlphaFoldDB" id="A0A1X9T2P0"/>
<dbReference type="Proteomes" id="UP000194265">
    <property type="component" value="Chromosome"/>
</dbReference>
<gene>
    <name evidence="1" type="ORF">CVIC8964_1270</name>
</gene>
<name>A0A1X9T2P0_9BACT</name>
<evidence type="ECO:0000313" key="1">
    <source>
        <dbReference type="EMBL" id="ARR02659.1"/>
    </source>
</evidence>
<reference evidence="1 2" key="1">
    <citation type="journal article" date="2017" name="Genome Biol. Evol.">
        <title>Comparative Genomic Analysis Identifies a Campylobacter Clade Deficient in Selenium Metabolism.</title>
        <authorList>
            <person name="Miller W.G."/>
            <person name="Yee E."/>
            <person name="Lopes B.S."/>
            <person name="Chapman M.H."/>
            <person name="Huynh S."/>
            <person name="Bono J.L."/>
            <person name="Parker C.T."/>
            <person name="Strachan N.J.C."/>
            <person name="Forbes K.J."/>
        </authorList>
    </citation>
    <scope>NUCLEOTIDE SEQUENCE [LARGE SCALE GENOMIC DNA]</scope>
    <source>
        <strain evidence="1 2">RM8964</strain>
    </source>
</reference>
<dbReference type="RefSeq" id="WP_086333907.1">
    <property type="nucleotide sequence ID" value="NZ_CP018791.1"/>
</dbReference>
<dbReference type="STRING" id="1660074.CVIC8964_1270"/>
<accession>A0A1X9T2P0</accession>